<evidence type="ECO:0000259" key="7">
    <source>
        <dbReference type="Pfam" id="PF13632"/>
    </source>
</evidence>
<keyword evidence="5" id="KW-0812">Transmembrane</keyword>
<evidence type="ECO:0000256" key="1">
    <source>
        <dbReference type="ARBA" id="ARBA00004776"/>
    </source>
</evidence>
<dbReference type="CDD" id="cd04186">
    <property type="entry name" value="GT_2_like_c"/>
    <property type="match status" value="1"/>
</dbReference>
<dbReference type="InterPro" id="IPR001173">
    <property type="entry name" value="Glyco_trans_2-like"/>
</dbReference>
<dbReference type="AlphaFoldDB" id="A0A2T2WNZ4"/>
<evidence type="ECO:0000313" key="8">
    <source>
        <dbReference type="EMBL" id="PSR23958.1"/>
    </source>
</evidence>
<comment type="pathway">
    <text evidence="1">Cell wall biogenesis; cell wall polysaccharide biosynthesis.</text>
</comment>
<proteinExistence type="inferred from homology"/>
<dbReference type="InterPro" id="IPR029044">
    <property type="entry name" value="Nucleotide-diphossugar_trans"/>
</dbReference>
<dbReference type="Pfam" id="PF00535">
    <property type="entry name" value="Glycos_transf_2"/>
    <property type="match status" value="1"/>
</dbReference>
<organism evidence="8 9">
    <name type="scientific">Sulfobacillus acidophilus</name>
    <dbReference type="NCBI Taxonomy" id="53633"/>
    <lineage>
        <taxon>Bacteria</taxon>
        <taxon>Bacillati</taxon>
        <taxon>Bacillota</taxon>
        <taxon>Clostridia</taxon>
        <taxon>Eubacteriales</taxon>
        <taxon>Clostridiales Family XVII. Incertae Sedis</taxon>
        <taxon>Sulfobacillus</taxon>
    </lineage>
</organism>
<keyword evidence="5" id="KW-0472">Membrane</keyword>
<accession>A0A2T2WNZ4</accession>
<dbReference type="GO" id="GO:0016757">
    <property type="term" value="F:glycosyltransferase activity"/>
    <property type="evidence" value="ECO:0007669"/>
    <property type="project" value="UniProtKB-KW"/>
</dbReference>
<sequence length="343" mass="38151">MNSNTLSIVVVTYNSARYIDNCLSCLSQAAHYSGIPVEILVVDNASTDDTKARIASQSGIRVIENTTNLGFGAAANRGIFQAHGTWIMVVNPDTTCDTHFLQVLMKDVTPYTTHLINPLILRPDATVNAAGLIVHYTGIAVCNGLGAAPAHFSRVATMPVASPSGAAIIAHRQVWTALRGFDEEYFLYMEDVDLGLRAQSLGYECVCLPSATIYHDYALRLTPAKLYYLERNRLMMIHKLYSHELRRRIAWSLRIVAALAAISAALHGWAYWKAFTKAHQHPFTSPLPTRDFPPLTHILPTMARELPLEVSDSPWVRAGLRCFNRVFYRLLSGRQSTPKPQTR</sequence>
<dbReference type="Pfam" id="PF13632">
    <property type="entry name" value="Glyco_trans_2_3"/>
    <property type="match status" value="1"/>
</dbReference>
<dbReference type="SUPFAM" id="SSF53448">
    <property type="entry name" value="Nucleotide-diphospho-sugar transferases"/>
    <property type="match status" value="1"/>
</dbReference>
<protein>
    <submittedName>
        <fullName evidence="8">Glycosyltransferase family 2 protein</fullName>
    </submittedName>
</protein>
<dbReference type="PANTHER" id="PTHR43179">
    <property type="entry name" value="RHAMNOSYLTRANSFERASE WBBL"/>
    <property type="match status" value="1"/>
</dbReference>
<dbReference type="PANTHER" id="PTHR43179:SF12">
    <property type="entry name" value="GALACTOFURANOSYLTRANSFERASE GLFT2"/>
    <property type="match status" value="1"/>
</dbReference>
<keyword evidence="4 8" id="KW-0808">Transferase</keyword>
<dbReference type="EMBL" id="PXYV01000002">
    <property type="protein sequence ID" value="PSR23958.1"/>
    <property type="molecule type" value="Genomic_DNA"/>
</dbReference>
<reference evidence="8 9" key="1">
    <citation type="journal article" date="2014" name="BMC Genomics">
        <title>Comparison of environmental and isolate Sulfobacillus genomes reveals diverse carbon, sulfur, nitrogen, and hydrogen metabolisms.</title>
        <authorList>
            <person name="Justice N.B."/>
            <person name="Norman A."/>
            <person name="Brown C.T."/>
            <person name="Singh A."/>
            <person name="Thomas B.C."/>
            <person name="Banfield J.F."/>
        </authorList>
    </citation>
    <scope>NUCLEOTIDE SEQUENCE [LARGE SCALE GENOMIC DNA]</scope>
    <source>
        <strain evidence="8">AMDSBA3</strain>
    </source>
</reference>
<dbReference type="Gene3D" id="3.90.550.10">
    <property type="entry name" value="Spore Coat Polysaccharide Biosynthesis Protein SpsA, Chain A"/>
    <property type="match status" value="1"/>
</dbReference>
<evidence type="ECO:0000313" key="9">
    <source>
        <dbReference type="Proteomes" id="UP000241848"/>
    </source>
</evidence>
<evidence type="ECO:0000256" key="5">
    <source>
        <dbReference type="SAM" id="Phobius"/>
    </source>
</evidence>
<name>A0A2T2WNZ4_9FIRM</name>
<feature type="domain" description="Glycosyltransferase 2-like" evidence="7">
    <location>
        <begin position="149"/>
        <end position="256"/>
    </location>
</feature>
<keyword evidence="3" id="KW-0328">Glycosyltransferase</keyword>
<dbReference type="Proteomes" id="UP000241848">
    <property type="component" value="Unassembled WGS sequence"/>
</dbReference>
<comment type="caution">
    <text evidence="8">The sequence shown here is derived from an EMBL/GenBank/DDBJ whole genome shotgun (WGS) entry which is preliminary data.</text>
</comment>
<evidence type="ECO:0000256" key="3">
    <source>
        <dbReference type="ARBA" id="ARBA00022676"/>
    </source>
</evidence>
<comment type="similarity">
    <text evidence="2">Belongs to the glycosyltransferase 2 family.</text>
</comment>
<evidence type="ECO:0000259" key="6">
    <source>
        <dbReference type="Pfam" id="PF00535"/>
    </source>
</evidence>
<keyword evidence="5" id="KW-1133">Transmembrane helix</keyword>
<gene>
    <name evidence="8" type="ORF">C7B45_01345</name>
</gene>
<evidence type="ECO:0000256" key="2">
    <source>
        <dbReference type="ARBA" id="ARBA00006739"/>
    </source>
</evidence>
<feature type="transmembrane region" description="Helical" evidence="5">
    <location>
        <begin position="251"/>
        <end position="272"/>
    </location>
</feature>
<feature type="domain" description="Glycosyltransferase 2-like" evidence="6">
    <location>
        <begin position="7"/>
        <end position="107"/>
    </location>
</feature>
<evidence type="ECO:0000256" key="4">
    <source>
        <dbReference type="ARBA" id="ARBA00022679"/>
    </source>
</evidence>